<gene>
    <name evidence="2" type="ORF">P0Y65_02210</name>
</gene>
<accession>A0AAJ5VX92</accession>
<dbReference type="InterPro" id="IPR002654">
    <property type="entry name" value="Glyco_trans_25"/>
</dbReference>
<evidence type="ECO:0000313" key="3">
    <source>
        <dbReference type="Proteomes" id="UP001217476"/>
    </source>
</evidence>
<evidence type="ECO:0000259" key="1">
    <source>
        <dbReference type="Pfam" id="PF01755"/>
    </source>
</evidence>
<dbReference type="CDD" id="cd06532">
    <property type="entry name" value="Glyco_transf_25"/>
    <property type="match status" value="1"/>
</dbReference>
<protein>
    <submittedName>
        <fullName evidence="2">Glycosyltransferase family 25 protein</fullName>
    </submittedName>
</protein>
<evidence type="ECO:0000313" key="2">
    <source>
        <dbReference type="EMBL" id="WEK05089.1"/>
    </source>
</evidence>
<reference evidence="2" key="1">
    <citation type="submission" date="2023-03" db="EMBL/GenBank/DDBJ databases">
        <title>Andean soil-derived lignocellulolytic bacterial consortium as a source of novel taxa and putative plastic-active enzymes.</title>
        <authorList>
            <person name="Diaz-Garcia L."/>
            <person name="Chuvochina M."/>
            <person name="Feuerriegel G."/>
            <person name="Bunk B."/>
            <person name="Sproer C."/>
            <person name="Streit W.R."/>
            <person name="Rodriguez L.M."/>
            <person name="Overmann J."/>
            <person name="Jimenez D.J."/>
        </authorList>
    </citation>
    <scope>NUCLEOTIDE SEQUENCE</scope>
    <source>
        <strain evidence="2">MAG 4196</strain>
    </source>
</reference>
<dbReference type="EMBL" id="CP119312">
    <property type="protein sequence ID" value="WEK05089.1"/>
    <property type="molecule type" value="Genomic_DNA"/>
</dbReference>
<feature type="domain" description="Glycosyl transferase family 25" evidence="1">
    <location>
        <begin position="26"/>
        <end position="121"/>
    </location>
</feature>
<proteinExistence type="predicted"/>
<name>A0AAJ5VX92_9HYPH</name>
<dbReference type="Proteomes" id="UP001217476">
    <property type="component" value="Chromosome"/>
</dbReference>
<dbReference type="Pfam" id="PF01755">
    <property type="entry name" value="Glyco_transf_25"/>
    <property type="match status" value="1"/>
</dbReference>
<organism evidence="2 3">
    <name type="scientific">Candidatus Devosia phytovorans</name>
    <dbReference type="NCBI Taxonomy" id="3121372"/>
    <lineage>
        <taxon>Bacteria</taxon>
        <taxon>Pseudomonadati</taxon>
        <taxon>Pseudomonadota</taxon>
        <taxon>Alphaproteobacteria</taxon>
        <taxon>Hyphomicrobiales</taxon>
        <taxon>Devosiaceae</taxon>
        <taxon>Devosia</taxon>
    </lineage>
</organism>
<dbReference type="AlphaFoldDB" id="A0AAJ5VX92"/>
<sequence>MMGGKMVESAVAEGLVDHPLNYFDRIQVINLRSRTDRRQEMASEFRRIRFDLGRIEWFDAVKPADRGEFESIGARGCFLSHLAILQQNAERPPERLLIMEDDVSFSEDFMARLSEIVEQLQRDRWDVFYGGGRVGEIDAVAAGLARVPQDMGIGCTHFLAIRGDRIGAVADYLAAQLGRPAGDPAGGPMHVDGSYSWARKELGLETLMASPEIAFQRPSRSDIAQGQWWDRVPGLSELGAMARSVRNRLRKRG</sequence>